<protein>
    <submittedName>
        <fullName evidence="1">Uncharacterized protein</fullName>
    </submittedName>
</protein>
<sequence length="105" mass="11907">SNTADGLEKYIDKEFIPTFLNGQCETAIPNKGGLIPKNLYMSNSWFEKEQSIYQSFNLGKGQVFEKCVLNEDPGSVLTWDFDVISQDVSFAIYRTNHPVHLKENG</sequence>
<dbReference type="InterPro" id="IPR051064">
    <property type="entry name" value="SEC14/CRAL-TRIO_domain"/>
</dbReference>
<proteinExistence type="predicted"/>
<dbReference type="EMBL" id="GECZ01005245">
    <property type="protein sequence ID" value="JAS64524.1"/>
    <property type="molecule type" value="Transcribed_RNA"/>
</dbReference>
<gene>
    <name evidence="1" type="ORF">g.45793</name>
</gene>
<reference evidence="1" key="1">
    <citation type="submission" date="2015-11" db="EMBL/GenBank/DDBJ databases">
        <title>De novo transcriptome assembly of four potential Pierce s Disease insect vectors from Arizona vineyards.</title>
        <authorList>
            <person name="Tassone E.E."/>
        </authorList>
    </citation>
    <scope>NUCLEOTIDE SEQUENCE</scope>
</reference>
<dbReference type="PANTHER" id="PTHR23324">
    <property type="entry name" value="SEC14 RELATED PROTEIN"/>
    <property type="match status" value="1"/>
</dbReference>
<accession>A0A1B6GQ15</accession>
<dbReference type="GO" id="GO:0005737">
    <property type="term" value="C:cytoplasm"/>
    <property type="evidence" value="ECO:0007669"/>
    <property type="project" value="TreeGrafter"/>
</dbReference>
<feature type="non-terminal residue" evidence="1">
    <location>
        <position position="105"/>
    </location>
</feature>
<dbReference type="SUPFAM" id="SSF101576">
    <property type="entry name" value="Supernatant protein factor (SPF), C-terminal domain"/>
    <property type="match status" value="1"/>
</dbReference>
<dbReference type="InterPro" id="IPR036598">
    <property type="entry name" value="GOLD_dom_sf"/>
</dbReference>
<evidence type="ECO:0000313" key="1">
    <source>
        <dbReference type="EMBL" id="JAS64524.1"/>
    </source>
</evidence>
<dbReference type="Gene3D" id="3.40.525.10">
    <property type="entry name" value="CRAL-TRIO lipid binding domain"/>
    <property type="match status" value="1"/>
</dbReference>
<name>A0A1B6GQ15_9HEMI</name>
<dbReference type="AlphaFoldDB" id="A0A1B6GQ15"/>
<organism evidence="1">
    <name type="scientific">Cuerna arida</name>
    <dbReference type="NCBI Taxonomy" id="1464854"/>
    <lineage>
        <taxon>Eukaryota</taxon>
        <taxon>Metazoa</taxon>
        <taxon>Ecdysozoa</taxon>
        <taxon>Arthropoda</taxon>
        <taxon>Hexapoda</taxon>
        <taxon>Insecta</taxon>
        <taxon>Pterygota</taxon>
        <taxon>Neoptera</taxon>
        <taxon>Paraneoptera</taxon>
        <taxon>Hemiptera</taxon>
        <taxon>Auchenorrhyncha</taxon>
        <taxon>Membracoidea</taxon>
        <taxon>Cicadellidae</taxon>
        <taxon>Cicadellinae</taxon>
        <taxon>Proconiini</taxon>
        <taxon>Cuerna</taxon>
    </lineage>
</organism>
<feature type="non-terminal residue" evidence="1">
    <location>
        <position position="1"/>
    </location>
</feature>
<dbReference type="PANTHER" id="PTHR23324:SF66">
    <property type="entry name" value="PROTEIN REAL-TIME"/>
    <property type="match status" value="1"/>
</dbReference>
<dbReference type="Gene3D" id="2.60.120.680">
    <property type="entry name" value="GOLD domain"/>
    <property type="match status" value="1"/>
</dbReference>
<dbReference type="InterPro" id="IPR036865">
    <property type="entry name" value="CRAL-TRIO_dom_sf"/>
</dbReference>